<gene>
    <name evidence="2" type="ORF">P5673_014028</name>
</gene>
<accession>A0AAD9QKQ7</accession>
<keyword evidence="3" id="KW-1185">Reference proteome</keyword>
<dbReference type="Proteomes" id="UP001249851">
    <property type="component" value="Unassembled WGS sequence"/>
</dbReference>
<dbReference type="EMBL" id="JARQWQ010000027">
    <property type="protein sequence ID" value="KAK2563022.1"/>
    <property type="molecule type" value="Genomic_DNA"/>
</dbReference>
<dbReference type="InterPro" id="IPR036691">
    <property type="entry name" value="Endo/exonu/phosph_ase_sf"/>
</dbReference>
<evidence type="ECO:0000259" key="1">
    <source>
        <dbReference type="Pfam" id="PF03372"/>
    </source>
</evidence>
<reference evidence="2" key="2">
    <citation type="journal article" date="2023" name="Science">
        <title>Genomic signatures of disease resistance in endangered staghorn corals.</title>
        <authorList>
            <person name="Vollmer S.V."/>
            <person name="Selwyn J.D."/>
            <person name="Despard B.A."/>
            <person name="Roesel C.L."/>
        </authorList>
    </citation>
    <scope>NUCLEOTIDE SEQUENCE</scope>
    <source>
        <strain evidence="2">K2</strain>
    </source>
</reference>
<organism evidence="2 3">
    <name type="scientific">Acropora cervicornis</name>
    <name type="common">Staghorn coral</name>
    <dbReference type="NCBI Taxonomy" id="6130"/>
    <lineage>
        <taxon>Eukaryota</taxon>
        <taxon>Metazoa</taxon>
        <taxon>Cnidaria</taxon>
        <taxon>Anthozoa</taxon>
        <taxon>Hexacorallia</taxon>
        <taxon>Scleractinia</taxon>
        <taxon>Astrocoeniina</taxon>
        <taxon>Acroporidae</taxon>
        <taxon>Acropora</taxon>
    </lineage>
</organism>
<dbReference type="SUPFAM" id="SSF56219">
    <property type="entry name" value="DNase I-like"/>
    <property type="match status" value="1"/>
</dbReference>
<dbReference type="InterPro" id="IPR050410">
    <property type="entry name" value="CCR4/nocturin_mRNA_transcr"/>
</dbReference>
<dbReference type="GO" id="GO:0000175">
    <property type="term" value="F:3'-5'-RNA exonuclease activity"/>
    <property type="evidence" value="ECO:0007669"/>
    <property type="project" value="TreeGrafter"/>
</dbReference>
<comment type="caution">
    <text evidence="2">The sequence shown here is derived from an EMBL/GenBank/DDBJ whole genome shotgun (WGS) entry which is preliminary data.</text>
</comment>
<feature type="domain" description="Endonuclease/exonuclease/phosphatase" evidence="1">
    <location>
        <begin position="46"/>
        <end position="236"/>
    </location>
</feature>
<reference evidence="2" key="1">
    <citation type="journal article" date="2023" name="G3 (Bethesda)">
        <title>Whole genome assembly and annotation of the endangered Caribbean coral Acropora cervicornis.</title>
        <authorList>
            <person name="Selwyn J.D."/>
            <person name="Vollmer S.V."/>
        </authorList>
    </citation>
    <scope>NUCLEOTIDE SEQUENCE</scope>
    <source>
        <strain evidence="2">K2</strain>
    </source>
</reference>
<dbReference type="Pfam" id="PF03372">
    <property type="entry name" value="Exo_endo_phos"/>
    <property type="match status" value="1"/>
</dbReference>
<dbReference type="PANTHER" id="PTHR12121:SF34">
    <property type="entry name" value="PROTEIN ANGEL"/>
    <property type="match status" value="1"/>
</dbReference>
<evidence type="ECO:0000313" key="2">
    <source>
        <dbReference type="EMBL" id="KAK2563022.1"/>
    </source>
</evidence>
<dbReference type="PANTHER" id="PTHR12121">
    <property type="entry name" value="CARBON CATABOLITE REPRESSOR PROTEIN 4"/>
    <property type="match status" value="1"/>
</dbReference>
<name>A0AAD9QKQ7_ACRCE</name>
<proteinExistence type="predicted"/>
<dbReference type="InterPro" id="IPR005135">
    <property type="entry name" value="Endo/exonuclease/phosphatase"/>
</dbReference>
<dbReference type="Gene3D" id="3.60.10.10">
    <property type="entry name" value="Endonuclease/exonuclease/phosphatase"/>
    <property type="match status" value="1"/>
</dbReference>
<protein>
    <submittedName>
        <fullName evidence="2">Calcium-binding protein</fullName>
    </submittedName>
</protein>
<dbReference type="AlphaFoldDB" id="A0AAD9QKQ7"/>
<sequence>MAEYCKLVTVAKSEDSQRSTKKCNTMSSFFSGWWGRSESSKPDLYLPRLRSVIELITSQKPSLDIVCLQEFWFHEDVIDLFDSQLDENILAICPIYFNDMNRRVILMTTHLTYRSHYIDQYLRMSQIKKVRHEIDSYQKKNKLEHVPVLLAGDFNGCPEDAVYHYVVESGFRSSFKTVHSREPGVTHRLYSGEEILVDYIFYRNSTSSSVVPRQSMVLPEEYSDEEWPKDFTLSDHRMVMTEFELQTQESNGQTGKL</sequence>
<evidence type="ECO:0000313" key="3">
    <source>
        <dbReference type="Proteomes" id="UP001249851"/>
    </source>
</evidence>